<accession>A0A914CSN7</accession>
<evidence type="ECO:0000313" key="3">
    <source>
        <dbReference type="WBParaSite" id="ACRNAN_scaffold14091.g7255.t1"/>
    </source>
</evidence>
<dbReference type="SUPFAM" id="SSF49899">
    <property type="entry name" value="Concanavalin A-like lectins/glucanases"/>
    <property type="match status" value="1"/>
</dbReference>
<dbReference type="InterPro" id="IPR013320">
    <property type="entry name" value="ConA-like_dom_sf"/>
</dbReference>
<sequence length="148" mass="16372">MGTATMTLGPLVCYGEAGHAPSQAVTLKHLSAKIPISESFGWTRFEFEFRTNQAEISNFLTAAASSGYGLNVGLTNGHRVVLNLRNSAASELTVSIMSQSKLNDLKWHRITVEFLKGEVRLTVDKLNAFEKFEHTFPETRFSFGAMKN</sequence>
<organism evidence="2 3">
    <name type="scientific">Acrobeloides nanus</name>
    <dbReference type="NCBI Taxonomy" id="290746"/>
    <lineage>
        <taxon>Eukaryota</taxon>
        <taxon>Metazoa</taxon>
        <taxon>Ecdysozoa</taxon>
        <taxon>Nematoda</taxon>
        <taxon>Chromadorea</taxon>
        <taxon>Rhabditida</taxon>
        <taxon>Tylenchina</taxon>
        <taxon>Cephalobomorpha</taxon>
        <taxon>Cephaloboidea</taxon>
        <taxon>Cephalobidae</taxon>
        <taxon>Acrobeloides</taxon>
    </lineage>
</organism>
<evidence type="ECO:0000313" key="2">
    <source>
        <dbReference type="Proteomes" id="UP000887540"/>
    </source>
</evidence>
<reference evidence="3" key="1">
    <citation type="submission" date="2022-11" db="UniProtKB">
        <authorList>
            <consortium name="WormBaseParasite"/>
        </authorList>
    </citation>
    <scope>IDENTIFICATION</scope>
</reference>
<dbReference type="Pfam" id="PF02210">
    <property type="entry name" value="Laminin_G_2"/>
    <property type="match status" value="1"/>
</dbReference>
<dbReference type="CDD" id="cd00110">
    <property type="entry name" value="LamG"/>
    <property type="match status" value="1"/>
</dbReference>
<proteinExistence type="predicted"/>
<dbReference type="WBParaSite" id="ACRNAN_scaffold14091.g7255.t1">
    <property type="protein sequence ID" value="ACRNAN_scaffold14091.g7255.t1"/>
    <property type="gene ID" value="ACRNAN_scaffold14091.g7255"/>
</dbReference>
<feature type="domain" description="Laminin G" evidence="1">
    <location>
        <begin position="49"/>
        <end position="137"/>
    </location>
</feature>
<dbReference type="Gene3D" id="2.60.120.200">
    <property type="match status" value="1"/>
</dbReference>
<evidence type="ECO:0000259" key="1">
    <source>
        <dbReference type="Pfam" id="PF02210"/>
    </source>
</evidence>
<name>A0A914CSN7_9BILA</name>
<dbReference type="InterPro" id="IPR001791">
    <property type="entry name" value="Laminin_G"/>
</dbReference>
<dbReference type="AlphaFoldDB" id="A0A914CSN7"/>
<keyword evidence="2" id="KW-1185">Reference proteome</keyword>
<dbReference type="Proteomes" id="UP000887540">
    <property type="component" value="Unplaced"/>
</dbReference>
<protein>
    <submittedName>
        <fullName evidence="3">Laminin G domain-containing protein</fullName>
    </submittedName>
</protein>